<dbReference type="InterPro" id="IPR036291">
    <property type="entry name" value="NAD(P)-bd_dom_sf"/>
</dbReference>
<dbReference type="Gene3D" id="3.40.50.720">
    <property type="entry name" value="NAD(P)-binding Rossmann-like Domain"/>
    <property type="match status" value="1"/>
</dbReference>
<feature type="domain" description="Pyrroline-5-carboxylate reductase catalytic N-terminal" evidence="2">
    <location>
        <begin position="6"/>
        <end position="91"/>
    </location>
</feature>
<keyword evidence="1" id="KW-0560">Oxidoreductase</keyword>
<organism evidence="3 4">
    <name type="scientific">Actinomyces oris</name>
    <dbReference type="NCBI Taxonomy" id="544580"/>
    <lineage>
        <taxon>Bacteria</taxon>
        <taxon>Bacillati</taxon>
        <taxon>Actinomycetota</taxon>
        <taxon>Actinomycetes</taxon>
        <taxon>Actinomycetales</taxon>
        <taxon>Actinomycetaceae</taxon>
        <taxon>Actinomyces</taxon>
    </lineage>
</organism>
<dbReference type="PANTHER" id="PTHR14239">
    <property type="entry name" value="DUDULIN-RELATED"/>
    <property type="match status" value="1"/>
</dbReference>
<gene>
    <name evidence="3" type="ORF">BKH32_10600</name>
</gene>
<protein>
    <submittedName>
        <fullName evidence="3">Diguanylate cyclase</fullName>
    </submittedName>
</protein>
<accession>A0A1Q8HYZ6</accession>
<dbReference type="InterPro" id="IPR051267">
    <property type="entry name" value="STEAP_metalloreductase"/>
</dbReference>
<evidence type="ECO:0000256" key="1">
    <source>
        <dbReference type="ARBA" id="ARBA00023002"/>
    </source>
</evidence>
<proteinExistence type="predicted"/>
<dbReference type="SUPFAM" id="SSF51735">
    <property type="entry name" value="NAD(P)-binding Rossmann-fold domains"/>
    <property type="match status" value="1"/>
</dbReference>
<evidence type="ECO:0000313" key="3">
    <source>
        <dbReference type="EMBL" id="OLL14063.1"/>
    </source>
</evidence>
<dbReference type="GO" id="GO:0016491">
    <property type="term" value="F:oxidoreductase activity"/>
    <property type="evidence" value="ECO:0007669"/>
    <property type="project" value="UniProtKB-KW"/>
</dbReference>
<comment type="caution">
    <text evidence="3">The sequence shown here is derived from an EMBL/GenBank/DDBJ whole genome shotgun (WGS) entry which is preliminary data.</text>
</comment>
<dbReference type="Pfam" id="PF03807">
    <property type="entry name" value="F420_oxidored"/>
    <property type="match status" value="1"/>
</dbReference>
<sequence>MSVPSISIIGAGNIGSAVAGLAVKAGAGTQVLVRDTSKASNLSGVDVAQIGSPLTGDIVVLALPYAAIDEVIATYGAQALAGKVVVDPTNPLDFTTLDSLVPAGSSASAELAVRLPDAQVVKAFNTVFAAVLATGTIGARPATVLAASDSAEAKASLRSLVEAAGLTWADAGELKRAERLEALGALNIALAVTEQIGWTGGLAVVPE</sequence>
<dbReference type="InterPro" id="IPR028939">
    <property type="entry name" value="P5C_Rdtase_cat_N"/>
</dbReference>
<dbReference type="Proteomes" id="UP000185736">
    <property type="component" value="Unassembled WGS sequence"/>
</dbReference>
<evidence type="ECO:0000259" key="2">
    <source>
        <dbReference type="Pfam" id="PF03807"/>
    </source>
</evidence>
<evidence type="ECO:0000313" key="4">
    <source>
        <dbReference type="Proteomes" id="UP000185736"/>
    </source>
</evidence>
<dbReference type="PANTHER" id="PTHR14239:SF10">
    <property type="entry name" value="REDUCTASE"/>
    <property type="match status" value="1"/>
</dbReference>
<name>A0A1Q8HYZ6_9ACTO</name>
<reference evidence="3 4" key="1">
    <citation type="submission" date="2016-12" db="EMBL/GenBank/DDBJ databases">
        <title>Genomic comparison of strains in the 'Actinomyces naeslundii' group.</title>
        <authorList>
            <person name="Mughal S.R."/>
            <person name="Do T."/>
            <person name="Gilbert S.C."/>
            <person name="Witherden E.A."/>
            <person name="Didelot X."/>
            <person name="Beighton D."/>
        </authorList>
    </citation>
    <scope>NUCLEOTIDE SEQUENCE [LARGE SCALE GENOMIC DNA]</scope>
    <source>
        <strain evidence="3 4">S64C</strain>
    </source>
</reference>
<dbReference type="EMBL" id="MSGO01000043">
    <property type="protein sequence ID" value="OLL14063.1"/>
    <property type="molecule type" value="Genomic_DNA"/>
</dbReference>
<dbReference type="RefSeq" id="WP_075250009.1">
    <property type="nucleotide sequence ID" value="NZ_MSGO01000043.1"/>
</dbReference>
<dbReference type="AlphaFoldDB" id="A0A1Q8HYZ6"/>